<dbReference type="SUPFAM" id="SSF52833">
    <property type="entry name" value="Thioredoxin-like"/>
    <property type="match status" value="1"/>
</dbReference>
<dbReference type="PROSITE" id="PS51352">
    <property type="entry name" value="THIOREDOXIN_2"/>
    <property type="match status" value="1"/>
</dbReference>
<dbReference type="AlphaFoldDB" id="A0A5J4FSI6"/>
<reference evidence="2 3" key="1">
    <citation type="submission" date="2019-08" db="EMBL/GenBank/DDBJ databases">
        <title>Ulvibacter marinistellae sp. nov., isolated from a starfish, Patiria pectinifera.</title>
        <authorList>
            <person name="Kawano K."/>
            <person name="Ushijima N."/>
            <person name="Kihara M."/>
            <person name="Itoh H."/>
        </authorList>
    </citation>
    <scope>NUCLEOTIDE SEQUENCE [LARGE SCALE GENOMIC DNA]</scope>
    <source>
        <strain evidence="2 3">KK4</strain>
    </source>
</reference>
<dbReference type="InterPro" id="IPR013766">
    <property type="entry name" value="Thioredoxin_domain"/>
</dbReference>
<dbReference type="InterPro" id="IPR000866">
    <property type="entry name" value="AhpC/TSA"/>
</dbReference>
<feature type="domain" description="Thioredoxin" evidence="1">
    <location>
        <begin position="287"/>
        <end position="424"/>
    </location>
</feature>
<evidence type="ECO:0000259" key="1">
    <source>
        <dbReference type="PROSITE" id="PS51352"/>
    </source>
</evidence>
<dbReference type="EMBL" id="BKCF01000001">
    <property type="protein sequence ID" value="GEQ85067.1"/>
    <property type="molecule type" value="Genomic_DNA"/>
</dbReference>
<dbReference type="InterPro" id="IPR036249">
    <property type="entry name" value="Thioredoxin-like_sf"/>
</dbReference>
<comment type="caution">
    <text evidence="2">The sequence shown here is derived from an EMBL/GenBank/DDBJ whole genome shotgun (WGS) entry which is preliminary data.</text>
</comment>
<proteinExistence type="predicted"/>
<organism evidence="2 3">
    <name type="scientific">Patiriisocius marinistellae</name>
    <dbReference type="NCBI Taxonomy" id="2494560"/>
    <lineage>
        <taxon>Bacteria</taxon>
        <taxon>Pseudomonadati</taxon>
        <taxon>Bacteroidota</taxon>
        <taxon>Flavobacteriia</taxon>
        <taxon>Flavobacteriales</taxon>
        <taxon>Flavobacteriaceae</taxon>
        <taxon>Patiriisocius</taxon>
    </lineage>
</organism>
<gene>
    <name evidence="2" type="ORF">ULMS_05750</name>
</gene>
<sequence length="427" mass="48795">MSQQTLKGNFAPDGGYQFGILYRIAPDNVFYVTDSNVNAEGSFELAMKEDLTPGMYRLVYNLPQDQHFFDFIFSGKEPIEFTFSKDGKLDFTVSEENKLWQSYYAEMITNEAKISEILAAEEVSERDLKKAIKAQAKWYEEVNETSKNMFVNQFIKATKPFTNDDFKTVNQYELKAKQDYLSPFDFNNTTLQNSGLPLERAIKFVYNFADKDNLEASHNYNIDDLVTSITSTKPNYQKLLLTNLWNFLITNEQVAEANHLAEKHLIPLAESLQDATLANKLTLYKSISLGSKAPNFTWPIYDGDEETTMSLHQLDEAENYIIVFWSSLCSHCLKEVPLLHSKIAALEEGKYKVIAVGLEDFEQEWSPKAANFPQFINVLGLGKWENDIGNRYDVSATPTYFVLDTDKKIVAKPEILEALFEVVDGEK</sequence>
<evidence type="ECO:0000313" key="2">
    <source>
        <dbReference type="EMBL" id="GEQ85067.1"/>
    </source>
</evidence>
<dbReference type="Gene3D" id="3.40.30.10">
    <property type="entry name" value="Glutaredoxin"/>
    <property type="match status" value="1"/>
</dbReference>
<evidence type="ECO:0000313" key="3">
    <source>
        <dbReference type="Proteomes" id="UP000326994"/>
    </source>
</evidence>
<keyword evidence="3" id="KW-1185">Reference proteome</keyword>
<dbReference type="CDD" id="cd02966">
    <property type="entry name" value="TlpA_like_family"/>
    <property type="match status" value="1"/>
</dbReference>
<name>A0A5J4FSI6_9FLAO</name>
<dbReference type="Proteomes" id="UP000326994">
    <property type="component" value="Unassembled WGS sequence"/>
</dbReference>
<dbReference type="Pfam" id="PF00578">
    <property type="entry name" value="AhpC-TSA"/>
    <property type="match status" value="1"/>
</dbReference>
<protein>
    <recommendedName>
        <fullName evidence="1">Thioredoxin domain-containing protein</fullName>
    </recommendedName>
</protein>
<accession>A0A5J4FSI6</accession>